<feature type="transmembrane region" description="Helical" evidence="1">
    <location>
        <begin position="140"/>
        <end position="159"/>
    </location>
</feature>
<feature type="transmembrane region" description="Helical" evidence="1">
    <location>
        <begin position="203"/>
        <end position="221"/>
    </location>
</feature>
<feature type="transmembrane region" description="Helical" evidence="1">
    <location>
        <begin position="503"/>
        <end position="522"/>
    </location>
</feature>
<feature type="transmembrane region" description="Helical" evidence="1">
    <location>
        <begin position="68"/>
        <end position="86"/>
    </location>
</feature>
<dbReference type="Pfam" id="PF19484">
    <property type="entry name" value="DUF6020"/>
    <property type="match status" value="1"/>
</dbReference>
<feature type="transmembrane region" description="Helical" evidence="1">
    <location>
        <begin position="257"/>
        <end position="274"/>
    </location>
</feature>
<keyword evidence="1" id="KW-0472">Membrane</keyword>
<dbReference type="InterPro" id="IPR046062">
    <property type="entry name" value="DUF6020"/>
</dbReference>
<evidence type="ECO:0000313" key="3">
    <source>
        <dbReference type="Proteomes" id="UP000287756"/>
    </source>
</evidence>
<feature type="transmembrane region" description="Helical" evidence="1">
    <location>
        <begin position="326"/>
        <end position="345"/>
    </location>
</feature>
<name>A0A410MFB4_9BACI</name>
<protein>
    <recommendedName>
        <fullName evidence="4">Glycosyltransferase RgtA/B/C/D-like domain-containing protein</fullName>
    </recommendedName>
</protein>
<keyword evidence="1" id="KW-1133">Transmembrane helix</keyword>
<dbReference type="Proteomes" id="UP000287756">
    <property type="component" value="Chromosome"/>
</dbReference>
<feature type="transmembrane region" description="Helical" evidence="1">
    <location>
        <begin position="98"/>
        <end position="120"/>
    </location>
</feature>
<sequence>MNRTMIFLLSSLGFSLWSTVALISLYQSISETSPIIITFTFVFFFVVGLFMLFSINKNQADFTRFIKRKSISSFSAVFSFVLLISLRDSSTPIIEPPFLFGLFTLAGSFLVLFLCVSWLIFFLSNMSAAGGEHEVSKWKVLVYAIPPILGWLIYLIAYYPGTMTPDSLLHWEQIHTYDFSNWHPVVYTWYIMLLTSIWKTPAIVALSQIVILALFGGYGAYRLEKSGLSTTWVWIGVLLFSAYPLNGIFPIAIWKDIFFSGFIFLFTILIYNIVSTNGRWLHSPWHLMILAINALAIALMRSNGLPIFAVMAVLLLIVYRAYLLRLFVTVLFVVTCYFLITGPLFNYMEVRGTDPNEALSIPTQQFAHIISEDGDLTQEQRAYLDDIFPLELWEENYDPYITNPIKFSGKYDKDVIFDDFGYYLKTWASVVSNNFGLAVEAYLDQTSIIWQINQPEDGYTSTYARNVYLYNDYDLKTDPLHSGVYKVVNSYLEKIKTYLLEPLLRPAFYTAIILLAGTVLTIRNGAKALLIILPVLLNTGTMLLATPAQDFRYQFANVLVAFIMVGVMFIKFDSNKKKVQHE</sequence>
<accession>A0A410MFB4</accession>
<evidence type="ECO:0000256" key="1">
    <source>
        <dbReference type="SAM" id="Phobius"/>
    </source>
</evidence>
<feature type="transmembrane region" description="Helical" evidence="1">
    <location>
        <begin position="227"/>
        <end position="245"/>
    </location>
</feature>
<keyword evidence="1" id="KW-0812">Transmembrane</keyword>
<feature type="transmembrane region" description="Helical" evidence="1">
    <location>
        <begin position="529"/>
        <end position="548"/>
    </location>
</feature>
<feature type="transmembrane region" description="Helical" evidence="1">
    <location>
        <begin position="286"/>
        <end position="319"/>
    </location>
</feature>
<dbReference type="KEGG" id="hli:HLI_14720"/>
<feature type="transmembrane region" description="Helical" evidence="1">
    <location>
        <begin position="554"/>
        <end position="572"/>
    </location>
</feature>
<dbReference type="RefSeq" id="WP_128525632.1">
    <property type="nucleotide sequence ID" value="NZ_CP026118.1"/>
</dbReference>
<dbReference type="AlphaFoldDB" id="A0A410MFB4"/>
<organism evidence="2 3">
    <name type="scientific">Halobacillus litoralis</name>
    <dbReference type="NCBI Taxonomy" id="45668"/>
    <lineage>
        <taxon>Bacteria</taxon>
        <taxon>Bacillati</taxon>
        <taxon>Bacillota</taxon>
        <taxon>Bacilli</taxon>
        <taxon>Bacillales</taxon>
        <taxon>Bacillaceae</taxon>
        <taxon>Halobacillus</taxon>
    </lineage>
</organism>
<evidence type="ECO:0008006" key="4">
    <source>
        <dbReference type="Google" id="ProtNLM"/>
    </source>
</evidence>
<dbReference type="OrthoDB" id="2137478at2"/>
<evidence type="ECO:0000313" key="2">
    <source>
        <dbReference type="EMBL" id="QAS53355.1"/>
    </source>
</evidence>
<proteinExistence type="predicted"/>
<feature type="transmembrane region" description="Helical" evidence="1">
    <location>
        <begin position="35"/>
        <end position="56"/>
    </location>
</feature>
<reference evidence="2 3" key="1">
    <citation type="submission" date="2018-01" db="EMBL/GenBank/DDBJ databases">
        <title>The whole genome sequencing and assembly of Halobacillus litoralis ERB031 strain.</title>
        <authorList>
            <person name="Lee S.-J."/>
            <person name="Park M.-K."/>
            <person name="Kim J.-Y."/>
            <person name="Lee Y.-J."/>
            <person name="Yi H."/>
            <person name="Bahn Y.-S."/>
            <person name="Kim J.F."/>
            <person name="Lee D.-W."/>
        </authorList>
    </citation>
    <scope>NUCLEOTIDE SEQUENCE [LARGE SCALE GENOMIC DNA]</scope>
    <source>
        <strain evidence="2 3">ERB 031</strain>
    </source>
</reference>
<dbReference type="EMBL" id="CP026118">
    <property type="protein sequence ID" value="QAS53355.1"/>
    <property type="molecule type" value="Genomic_DNA"/>
</dbReference>
<gene>
    <name evidence="2" type="ORF">HLI_14720</name>
</gene>